<evidence type="ECO:0000313" key="2">
    <source>
        <dbReference type="Proteomes" id="UP000762676"/>
    </source>
</evidence>
<dbReference type="AlphaFoldDB" id="A0AAV4F3J5"/>
<organism evidence="1 2">
    <name type="scientific">Elysia marginata</name>
    <dbReference type="NCBI Taxonomy" id="1093978"/>
    <lineage>
        <taxon>Eukaryota</taxon>
        <taxon>Metazoa</taxon>
        <taxon>Spiralia</taxon>
        <taxon>Lophotrochozoa</taxon>
        <taxon>Mollusca</taxon>
        <taxon>Gastropoda</taxon>
        <taxon>Heterobranchia</taxon>
        <taxon>Euthyneura</taxon>
        <taxon>Panpulmonata</taxon>
        <taxon>Sacoglossa</taxon>
        <taxon>Placobranchoidea</taxon>
        <taxon>Plakobranchidae</taxon>
        <taxon>Elysia</taxon>
    </lineage>
</organism>
<gene>
    <name evidence="1" type="ORF">ElyMa_000259700</name>
</gene>
<dbReference type="EMBL" id="BMAT01000538">
    <property type="protein sequence ID" value="GFR67817.1"/>
    <property type="molecule type" value="Genomic_DNA"/>
</dbReference>
<sequence>MPFSPLLCSCPRNALTSNDRPARGCHLGLSGTHQDIRHSTLHGVLSLFKQFHCSVFDPEVSCNLWGLLTWSWPPAFRADSWHSGSRTGGVRRITLPTVTAA</sequence>
<evidence type="ECO:0000313" key="1">
    <source>
        <dbReference type="EMBL" id="GFR67817.1"/>
    </source>
</evidence>
<proteinExistence type="predicted"/>
<keyword evidence="2" id="KW-1185">Reference proteome</keyword>
<reference evidence="1 2" key="1">
    <citation type="journal article" date="2021" name="Elife">
        <title>Chloroplast acquisition without the gene transfer in kleptoplastic sea slugs, Plakobranchus ocellatus.</title>
        <authorList>
            <person name="Maeda T."/>
            <person name="Takahashi S."/>
            <person name="Yoshida T."/>
            <person name="Shimamura S."/>
            <person name="Takaki Y."/>
            <person name="Nagai Y."/>
            <person name="Toyoda A."/>
            <person name="Suzuki Y."/>
            <person name="Arimoto A."/>
            <person name="Ishii H."/>
            <person name="Satoh N."/>
            <person name="Nishiyama T."/>
            <person name="Hasebe M."/>
            <person name="Maruyama T."/>
            <person name="Minagawa J."/>
            <person name="Obokata J."/>
            <person name="Shigenobu S."/>
        </authorList>
    </citation>
    <scope>NUCLEOTIDE SEQUENCE [LARGE SCALE GENOMIC DNA]</scope>
</reference>
<comment type="caution">
    <text evidence="1">The sequence shown here is derived from an EMBL/GenBank/DDBJ whole genome shotgun (WGS) entry which is preliminary data.</text>
</comment>
<dbReference type="Proteomes" id="UP000762676">
    <property type="component" value="Unassembled WGS sequence"/>
</dbReference>
<name>A0AAV4F3J5_9GAST</name>
<accession>A0AAV4F3J5</accession>
<protein>
    <submittedName>
        <fullName evidence="1">Uncharacterized protein</fullName>
    </submittedName>
</protein>